<dbReference type="Pfam" id="PF08479">
    <property type="entry name" value="POTRA_2"/>
    <property type="match status" value="1"/>
</dbReference>
<dbReference type="PANTHER" id="PTHR34597">
    <property type="entry name" value="SLR1661 PROTEIN"/>
    <property type="match status" value="1"/>
</dbReference>
<evidence type="ECO:0000256" key="2">
    <source>
        <dbReference type="ARBA" id="ARBA00022692"/>
    </source>
</evidence>
<evidence type="ECO:0000259" key="4">
    <source>
        <dbReference type="Pfam" id="PF03865"/>
    </source>
</evidence>
<comment type="caution">
    <text evidence="6">The sequence shown here is derived from an EMBL/GenBank/DDBJ whole genome shotgun (WGS) entry which is preliminary data.</text>
</comment>
<protein>
    <submittedName>
        <fullName evidence="6">ShlB/FhaC/HecB family hemolysin secretion/activation protein</fullName>
    </submittedName>
</protein>
<reference evidence="6 7" key="1">
    <citation type="submission" date="2020-12" db="EMBL/GenBank/DDBJ databases">
        <title>Draft genome sequence of Halomonas pacifica strain CARE-V15.</title>
        <authorList>
            <person name="Vignesh N."/>
            <person name="Thabitha A."/>
            <person name="Saravanan R."/>
            <person name="Manigandan V."/>
        </authorList>
    </citation>
    <scope>NUCLEOTIDE SEQUENCE [LARGE SCALE GENOMIC DNA]</scope>
    <source>
        <strain evidence="6 7">CARE-V15</strain>
    </source>
</reference>
<dbReference type="InterPro" id="IPR013686">
    <property type="entry name" value="Polypept-transport_assoc_ShlB"/>
</dbReference>
<dbReference type="Pfam" id="PF03865">
    <property type="entry name" value="ShlB"/>
    <property type="match status" value="1"/>
</dbReference>
<feature type="domain" description="Polypeptide-transport-associated ShlB-type" evidence="5">
    <location>
        <begin position="86"/>
        <end position="160"/>
    </location>
</feature>
<organism evidence="6 7">
    <name type="scientific">Bisbaumannia pacifica</name>
    <dbReference type="NCBI Taxonomy" id="77098"/>
    <lineage>
        <taxon>Bacteria</taxon>
        <taxon>Pseudomonadati</taxon>
        <taxon>Pseudomonadota</taxon>
        <taxon>Gammaproteobacteria</taxon>
        <taxon>Oceanospirillales</taxon>
        <taxon>Halomonadaceae</taxon>
        <taxon>Bisbaumannia</taxon>
    </lineage>
</organism>
<keyword evidence="1" id="KW-0472">Membrane</keyword>
<evidence type="ECO:0000256" key="3">
    <source>
        <dbReference type="ARBA" id="ARBA00023237"/>
    </source>
</evidence>
<dbReference type="EMBL" id="JAEDAF010000017">
    <property type="protein sequence ID" value="MBH8581503.1"/>
    <property type="molecule type" value="Genomic_DNA"/>
</dbReference>
<evidence type="ECO:0000259" key="5">
    <source>
        <dbReference type="Pfam" id="PF08479"/>
    </source>
</evidence>
<dbReference type="AlphaFoldDB" id="A0ABD4L4M8"/>
<gene>
    <name evidence="6" type="ORF">I7V36_15500</name>
</gene>
<sequence length="579" mass="64519">MQSSYRGLFRRPSSVSPFLAVCMSVFGLLVPLSMANASDSPSFVDERQPTQVPGLEQIREPEARRSATRVSLPEVAGAIRRETVVPVAHLDFRGGTVFELEDLASGLSPMLGQRVTVGELIEAVEEITRRYQEAGYPLSYAYLPDNNFRNGVVTVVVVEGYIARTELDIDKASVASRVRRLAARIVDERPLTRATFERYTALMERMPGAQLAINAPVPRTPSGGTTLRVEERTMRSLDGGFSLQGGDEDDVQLLANLTLQSNTRHAERLSLAALVPLDTDDEFYAAEYQQELGVEGLRLSLAASRFETDESTGTSLLGNQLAREEKVTERYRAGLDYPLHLSRRFSWFVGGQLDHHHQRTLFVEQGLALLEQRLNFSAFELNTRLRRASEERILEWRGDLRQGVDLGANRNRLSSATGSINQPEDLHFTRLGSEARWVEQLASRWRLTSRIAGFWSDDTLPSPEQGNYGGSRFGRGYGDSQAEGDYGVAGEIELRYLQPVESDWVSSVEPYLLVDGARTRFNERDTEHEIASAVAGVELSRGSLYRLGVEYAQPIGDRDLDSDSRDGRINARISWNLGG</sequence>
<dbReference type="InterPro" id="IPR051544">
    <property type="entry name" value="TPS_OM_transporter"/>
</dbReference>
<dbReference type="InterPro" id="IPR005565">
    <property type="entry name" value="Hemolysn_activator_HlyB_C"/>
</dbReference>
<accession>A0ABD4L4M8</accession>
<keyword evidence="2" id="KW-0812">Transmembrane</keyword>
<keyword evidence="3" id="KW-0998">Cell outer membrane</keyword>
<evidence type="ECO:0000313" key="6">
    <source>
        <dbReference type="EMBL" id="MBH8581503.1"/>
    </source>
</evidence>
<dbReference type="PANTHER" id="PTHR34597:SF6">
    <property type="entry name" value="BLR6126 PROTEIN"/>
    <property type="match status" value="1"/>
</dbReference>
<name>A0ABD4L4M8_9GAMM</name>
<dbReference type="Gene3D" id="3.10.20.310">
    <property type="entry name" value="membrane protein fhac"/>
    <property type="match status" value="1"/>
</dbReference>
<dbReference type="Gene3D" id="2.40.160.50">
    <property type="entry name" value="membrane protein fhac: a member of the omp85/tpsb transporter family"/>
    <property type="match status" value="1"/>
</dbReference>
<proteinExistence type="predicted"/>
<keyword evidence="1" id="KW-1134">Transmembrane beta strand</keyword>
<evidence type="ECO:0000256" key="1">
    <source>
        <dbReference type="ARBA" id="ARBA00022452"/>
    </source>
</evidence>
<dbReference type="Proteomes" id="UP000651738">
    <property type="component" value="Unassembled WGS sequence"/>
</dbReference>
<feature type="domain" description="Haemolysin activator HlyB C-terminal" evidence="4">
    <location>
        <begin position="328"/>
        <end position="538"/>
    </location>
</feature>
<evidence type="ECO:0000313" key="7">
    <source>
        <dbReference type="Proteomes" id="UP000651738"/>
    </source>
</evidence>